<organism evidence="2 3">
    <name type="scientific">Dreissena polymorpha</name>
    <name type="common">Zebra mussel</name>
    <name type="synonym">Mytilus polymorpha</name>
    <dbReference type="NCBI Taxonomy" id="45954"/>
    <lineage>
        <taxon>Eukaryota</taxon>
        <taxon>Metazoa</taxon>
        <taxon>Spiralia</taxon>
        <taxon>Lophotrochozoa</taxon>
        <taxon>Mollusca</taxon>
        <taxon>Bivalvia</taxon>
        <taxon>Autobranchia</taxon>
        <taxon>Heteroconchia</taxon>
        <taxon>Euheterodonta</taxon>
        <taxon>Imparidentia</taxon>
        <taxon>Neoheterodontei</taxon>
        <taxon>Myida</taxon>
        <taxon>Dreissenoidea</taxon>
        <taxon>Dreissenidae</taxon>
        <taxon>Dreissena</taxon>
    </lineage>
</organism>
<dbReference type="EMBL" id="JAIWYP010000004">
    <property type="protein sequence ID" value="KAH3841442.1"/>
    <property type="molecule type" value="Genomic_DNA"/>
</dbReference>
<reference evidence="2" key="1">
    <citation type="journal article" date="2019" name="bioRxiv">
        <title>The Genome of the Zebra Mussel, Dreissena polymorpha: A Resource for Invasive Species Research.</title>
        <authorList>
            <person name="McCartney M.A."/>
            <person name="Auch B."/>
            <person name="Kono T."/>
            <person name="Mallez S."/>
            <person name="Zhang Y."/>
            <person name="Obille A."/>
            <person name="Becker A."/>
            <person name="Abrahante J.E."/>
            <person name="Garbe J."/>
            <person name="Badalamenti J.P."/>
            <person name="Herman A."/>
            <person name="Mangelson H."/>
            <person name="Liachko I."/>
            <person name="Sullivan S."/>
            <person name="Sone E.D."/>
            <person name="Koren S."/>
            <person name="Silverstein K.A.T."/>
            <person name="Beckman K.B."/>
            <person name="Gohl D.M."/>
        </authorList>
    </citation>
    <scope>NUCLEOTIDE SEQUENCE</scope>
    <source>
        <strain evidence="2">Duluth1</strain>
        <tissue evidence="2">Whole animal</tissue>
    </source>
</reference>
<evidence type="ECO:0000313" key="2">
    <source>
        <dbReference type="EMBL" id="KAH3841442.1"/>
    </source>
</evidence>
<proteinExistence type="predicted"/>
<dbReference type="Proteomes" id="UP000828390">
    <property type="component" value="Unassembled WGS sequence"/>
</dbReference>
<reference evidence="2" key="2">
    <citation type="submission" date="2020-11" db="EMBL/GenBank/DDBJ databases">
        <authorList>
            <person name="McCartney M.A."/>
            <person name="Auch B."/>
            <person name="Kono T."/>
            <person name="Mallez S."/>
            <person name="Becker A."/>
            <person name="Gohl D.M."/>
            <person name="Silverstein K.A.T."/>
            <person name="Koren S."/>
            <person name="Bechman K.B."/>
            <person name="Herman A."/>
            <person name="Abrahante J.E."/>
            <person name="Garbe J."/>
        </authorList>
    </citation>
    <scope>NUCLEOTIDE SEQUENCE</scope>
    <source>
        <strain evidence="2">Duluth1</strain>
        <tissue evidence="2">Whole animal</tissue>
    </source>
</reference>
<dbReference type="AlphaFoldDB" id="A0A9D4QSX2"/>
<evidence type="ECO:0000313" key="3">
    <source>
        <dbReference type="Proteomes" id="UP000828390"/>
    </source>
</evidence>
<sequence length="51" mass="5805">MNGKYGSTGLKLLQIDKDGMMKKARPSPAKTTRISRGIRFHTTTQRDLREL</sequence>
<gene>
    <name evidence="2" type="ORF">DPMN_114905</name>
</gene>
<name>A0A9D4QSX2_DREPO</name>
<accession>A0A9D4QSX2</accession>
<protein>
    <submittedName>
        <fullName evidence="2">Uncharacterized protein</fullName>
    </submittedName>
</protein>
<evidence type="ECO:0000256" key="1">
    <source>
        <dbReference type="SAM" id="MobiDB-lite"/>
    </source>
</evidence>
<keyword evidence="3" id="KW-1185">Reference proteome</keyword>
<feature type="region of interest" description="Disordered" evidence="1">
    <location>
        <begin position="16"/>
        <end position="36"/>
    </location>
</feature>
<comment type="caution">
    <text evidence="2">The sequence shown here is derived from an EMBL/GenBank/DDBJ whole genome shotgun (WGS) entry which is preliminary data.</text>
</comment>